<evidence type="ECO:0000256" key="13">
    <source>
        <dbReference type="ARBA" id="ARBA00029511"/>
    </source>
</evidence>
<evidence type="ECO:0000256" key="4">
    <source>
        <dbReference type="ARBA" id="ARBA00011988"/>
    </source>
</evidence>
<reference evidence="16" key="2">
    <citation type="submission" date="2023-04" db="EMBL/GenBank/DDBJ databases">
        <authorList>
            <person name="Sun J.-Q."/>
        </authorList>
    </citation>
    <scope>NUCLEOTIDE SEQUENCE</scope>
    <source>
        <strain evidence="16">CC-YY355</strain>
    </source>
</reference>
<evidence type="ECO:0000256" key="8">
    <source>
        <dbReference type="ARBA" id="ARBA00022741"/>
    </source>
</evidence>
<dbReference type="Pfam" id="PF06293">
    <property type="entry name" value="Kdo"/>
    <property type="match status" value="1"/>
</dbReference>
<dbReference type="InterPro" id="IPR022826">
    <property type="entry name" value="KDO_kinase"/>
</dbReference>
<keyword evidence="11 15" id="KW-0448">Lipopolysaccharide biosynthesis</keyword>
<keyword evidence="6 15" id="KW-0997">Cell inner membrane</keyword>
<evidence type="ECO:0000256" key="12">
    <source>
        <dbReference type="ARBA" id="ARBA00023136"/>
    </source>
</evidence>
<evidence type="ECO:0000256" key="7">
    <source>
        <dbReference type="ARBA" id="ARBA00022679"/>
    </source>
</evidence>
<comment type="function">
    <text evidence="15">Catalyzes the ATP-dependent phosphorylation of the 3-deoxy-D-manno-octulosonic acid (Kdo) residue in Kdo-lipid IV(A) at the 4-OH position.</text>
</comment>
<keyword evidence="5 15" id="KW-1003">Cell membrane</keyword>
<comment type="subcellular location">
    <subcellularLocation>
        <location evidence="1 15">Cell inner membrane</location>
        <topology evidence="1 15">Peripheral membrane protein</topology>
        <orientation evidence="1 15">Cytoplasmic side</orientation>
    </subcellularLocation>
</comment>
<dbReference type="SUPFAM" id="SSF56112">
    <property type="entry name" value="Protein kinase-like (PK-like)"/>
    <property type="match status" value="1"/>
</dbReference>
<evidence type="ECO:0000256" key="5">
    <source>
        <dbReference type="ARBA" id="ARBA00022475"/>
    </source>
</evidence>
<evidence type="ECO:0000256" key="15">
    <source>
        <dbReference type="HAMAP-Rule" id="MF_00521"/>
    </source>
</evidence>
<gene>
    <name evidence="15" type="primary">kdkA</name>
    <name evidence="16" type="ORF">QF205_10270</name>
</gene>
<evidence type="ECO:0000256" key="11">
    <source>
        <dbReference type="ARBA" id="ARBA00022985"/>
    </source>
</evidence>
<comment type="similarity">
    <text evidence="3 15">Belongs to the protein kinase superfamily. KdkA/RfaP family.</text>
</comment>
<dbReference type="InterPro" id="IPR011009">
    <property type="entry name" value="Kinase-like_dom_sf"/>
</dbReference>
<evidence type="ECO:0000256" key="2">
    <source>
        <dbReference type="ARBA" id="ARBA00004713"/>
    </source>
</evidence>
<dbReference type="NCBIfam" id="NF002475">
    <property type="entry name" value="PRK01723.1"/>
    <property type="match status" value="1"/>
</dbReference>
<evidence type="ECO:0000256" key="14">
    <source>
        <dbReference type="ARBA" id="ARBA00034417"/>
    </source>
</evidence>
<evidence type="ECO:0000313" key="17">
    <source>
        <dbReference type="Proteomes" id="UP001160550"/>
    </source>
</evidence>
<evidence type="ECO:0000256" key="10">
    <source>
        <dbReference type="ARBA" id="ARBA00022840"/>
    </source>
</evidence>
<dbReference type="HAMAP" id="MF_00521">
    <property type="entry name" value="KDO_kinase"/>
    <property type="match status" value="1"/>
</dbReference>
<reference evidence="16" key="1">
    <citation type="journal article" date="2007" name="Int. J. Syst. Evol. Microbiol.">
        <title>Luteimonas composti sp. nov., a moderately thermophilic bacterium isolated from food waste.</title>
        <authorList>
            <person name="Young C.C."/>
            <person name="Kampfer P."/>
            <person name="Chen W.M."/>
            <person name="Yen W.S."/>
            <person name="Arun A.B."/>
            <person name="Lai W.A."/>
            <person name="Shen F.T."/>
            <person name="Rekha P.D."/>
            <person name="Lin K.Y."/>
            <person name="Chou J.H."/>
        </authorList>
    </citation>
    <scope>NUCLEOTIDE SEQUENCE</scope>
    <source>
        <strain evidence="16">CC-YY355</strain>
    </source>
</reference>
<dbReference type="Proteomes" id="UP001160550">
    <property type="component" value="Unassembled WGS sequence"/>
</dbReference>
<comment type="catalytic activity">
    <reaction evidence="14 15">
        <text>an alpha-Kdo-(2-&gt;6)-lipid IVA + ATP = a 4-O-phospho-alpha-Kdo-(2-&gt;6)-lipid IVA + ADP + H(+)</text>
        <dbReference type="Rhea" id="RHEA:74271"/>
        <dbReference type="ChEBI" id="CHEBI:15378"/>
        <dbReference type="ChEBI" id="CHEBI:30616"/>
        <dbReference type="ChEBI" id="CHEBI:176428"/>
        <dbReference type="ChEBI" id="CHEBI:193140"/>
        <dbReference type="ChEBI" id="CHEBI:456216"/>
        <dbReference type="EC" id="2.7.1.166"/>
    </reaction>
</comment>
<keyword evidence="8 15" id="KW-0547">Nucleotide-binding</keyword>
<name>A0ABT6MS59_9GAMM</name>
<dbReference type="GO" id="GO:0016301">
    <property type="term" value="F:kinase activity"/>
    <property type="evidence" value="ECO:0007669"/>
    <property type="project" value="UniProtKB-KW"/>
</dbReference>
<proteinExistence type="inferred from homology"/>
<keyword evidence="17" id="KW-1185">Reference proteome</keyword>
<keyword evidence="9 15" id="KW-0418">Kinase</keyword>
<keyword evidence="10 15" id="KW-0067">ATP-binding</keyword>
<evidence type="ECO:0000256" key="6">
    <source>
        <dbReference type="ARBA" id="ARBA00022519"/>
    </source>
</evidence>
<accession>A0ABT6MS59</accession>
<dbReference type="EC" id="2.7.1.166" evidence="4 15"/>
<dbReference type="EMBL" id="JARYGX010000019">
    <property type="protein sequence ID" value="MDH7453449.1"/>
    <property type="molecule type" value="Genomic_DNA"/>
</dbReference>
<dbReference type="Gene3D" id="1.10.510.10">
    <property type="entry name" value="Transferase(Phosphotransferase) domain 1"/>
    <property type="match status" value="1"/>
</dbReference>
<keyword evidence="7 15" id="KW-0808">Transferase</keyword>
<organism evidence="16 17">
    <name type="scientific">Luteimonas composti</name>
    <dbReference type="NCBI Taxonomy" id="398257"/>
    <lineage>
        <taxon>Bacteria</taxon>
        <taxon>Pseudomonadati</taxon>
        <taxon>Pseudomonadota</taxon>
        <taxon>Gammaproteobacteria</taxon>
        <taxon>Lysobacterales</taxon>
        <taxon>Lysobacteraceae</taxon>
        <taxon>Luteimonas</taxon>
    </lineage>
</organism>
<feature type="active site" evidence="15">
    <location>
        <position position="178"/>
    </location>
</feature>
<comment type="pathway">
    <text evidence="2 15">Bacterial outer membrane biogenesis; LPS core biosynthesis.</text>
</comment>
<evidence type="ECO:0000256" key="9">
    <source>
        <dbReference type="ARBA" id="ARBA00022777"/>
    </source>
</evidence>
<dbReference type="RefSeq" id="WP_280942647.1">
    <property type="nucleotide sequence ID" value="NZ_JARYGX010000019.1"/>
</dbReference>
<evidence type="ECO:0000313" key="16">
    <source>
        <dbReference type="EMBL" id="MDH7453449.1"/>
    </source>
</evidence>
<comment type="caution">
    <text evidence="16">The sequence shown here is derived from an EMBL/GenBank/DDBJ whole genome shotgun (WGS) entry which is preliminary data.</text>
</comment>
<keyword evidence="12 15" id="KW-0472">Membrane</keyword>
<evidence type="ECO:0000256" key="1">
    <source>
        <dbReference type="ARBA" id="ARBA00004515"/>
    </source>
</evidence>
<evidence type="ECO:0000256" key="3">
    <source>
        <dbReference type="ARBA" id="ARBA00010327"/>
    </source>
</evidence>
<sequence>MVAFDATESLTPFRDPHGSGEYGAILFDSTQLRQVDPRWFDAAQWGMRAQAVSGSGRGGAWFIDASHGPCVLRQYLRGGMAAKLSRDRYLWRGADHTRSFAEFRILRELLRRKCPVPQPIAACYLRSRFSYRAWIIIERLREVRSLAELVRESPADAPWEQTGVLVARFHREGLDHADLNAHNVLYDAAGKGWLIDFDRSRMHIPATAWRERNLQRLLRSLHKVAGPGGAPAVEAGFARLRKAYDARWARGN</sequence>
<protein>
    <recommendedName>
        <fullName evidence="13 15">3-deoxy-D-manno-octulosonic acid kinase</fullName>
        <shortName evidence="15">Kdo kinase</shortName>
        <ecNumber evidence="4 15">2.7.1.166</ecNumber>
    </recommendedName>
</protein>